<keyword evidence="2" id="KW-0812">Transmembrane</keyword>
<dbReference type="EMBL" id="PJBV01000035">
    <property type="protein sequence ID" value="PKH37633.1"/>
    <property type="molecule type" value="Genomic_DNA"/>
</dbReference>
<comment type="caution">
    <text evidence="3">The sequence shown here is derived from an EMBL/GenBank/DDBJ whole genome shotgun (WGS) entry which is preliminary data.</text>
</comment>
<feature type="transmembrane region" description="Helical" evidence="2">
    <location>
        <begin position="76"/>
        <end position="100"/>
    </location>
</feature>
<organism evidence="3 4">
    <name type="scientific">Nocardioides alpinus</name>
    <dbReference type="NCBI Taxonomy" id="748909"/>
    <lineage>
        <taxon>Bacteria</taxon>
        <taxon>Bacillati</taxon>
        <taxon>Actinomycetota</taxon>
        <taxon>Actinomycetes</taxon>
        <taxon>Propionibacteriales</taxon>
        <taxon>Nocardioidaceae</taxon>
        <taxon>Nocardioides</taxon>
    </lineage>
</organism>
<accession>A0ABX4QSL9</accession>
<reference evidence="3 4" key="1">
    <citation type="submission" date="2017-12" db="EMBL/GenBank/DDBJ databases">
        <title>Pharmacopeia of the Arctic Ocean.</title>
        <authorList>
            <person name="Collins E."/>
            <person name="Ducluzeau A.-L."/>
        </authorList>
    </citation>
    <scope>NUCLEOTIDE SEQUENCE [LARGE SCALE GENOMIC DNA]</scope>
    <source>
        <strain evidence="3 4">DSM 23325</strain>
    </source>
</reference>
<proteinExistence type="predicted"/>
<protein>
    <submittedName>
        <fullName evidence="3">Collagen-like protein</fullName>
    </submittedName>
</protein>
<keyword evidence="2" id="KW-1133">Transmembrane helix</keyword>
<evidence type="ECO:0000256" key="1">
    <source>
        <dbReference type="SAM" id="MobiDB-lite"/>
    </source>
</evidence>
<gene>
    <name evidence="3" type="ORF">CXG46_19595</name>
</gene>
<sequence length="380" mass="38935">MGVRILKTWRVSFRSCQGHLDGLQTAVTFPPSNRPVGGLSGAGVGRIDARRGRPPTSSSNRGTLSMPIFTSARSRGAVVLSAAAVLAVGAGSGAVAGSLITGDDIKNRSIEAQDLAPGAVTSNKLENGSIKLNDLSPGLTGKIGDTGASGTNGAQGPQGPKGDQGPQGPKGADGTAAYAGPNWSVIDRNVIGAADAALRSGPTSNWSNTMVKPPMGVGSLGIRTASANDKTAFGNEVDFQGTTLASVSSVSFWEYTTGENKAKYVDNAASVAMEINPANGAQTYSTLNYVVRDLPTNVWTKVTADQKSWYLTGAAGTATGCNQVTYCTLDEVKSALPNATLFTVAISKGRDYAFSGAVDALQIGATTYDFEPFGVIAKTS</sequence>
<evidence type="ECO:0000313" key="3">
    <source>
        <dbReference type="EMBL" id="PKH37633.1"/>
    </source>
</evidence>
<evidence type="ECO:0000313" key="4">
    <source>
        <dbReference type="Proteomes" id="UP000233565"/>
    </source>
</evidence>
<feature type="region of interest" description="Disordered" evidence="1">
    <location>
        <begin position="38"/>
        <end position="65"/>
    </location>
</feature>
<dbReference type="Pfam" id="PF01391">
    <property type="entry name" value="Collagen"/>
    <property type="match status" value="1"/>
</dbReference>
<dbReference type="Proteomes" id="UP000233565">
    <property type="component" value="Unassembled WGS sequence"/>
</dbReference>
<keyword evidence="4" id="KW-1185">Reference proteome</keyword>
<evidence type="ECO:0000256" key="2">
    <source>
        <dbReference type="SAM" id="Phobius"/>
    </source>
</evidence>
<keyword evidence="2" id="KW-0472">Membrane</keyword>
<feature type="compositionally biased region" description="Low complexity" evidence="1">
    <location>
        <begin position="154"/>
        <end position="174"/>
    </location>
</feature>
<dbReference type="InterPro" id="IPR008160">
    <property type="entry name" value="Collagen"/>
</dbReference>
<feature type="region of interest" description="Disordered" evidence="1">
    <location>
        <begin position="129"/>
        <end position="178"/>
    </location>
</feature>
<name>A0ABX4QSL9_9ACTN</name>